<dbReference type="GO" id="GO:0034213">
    <property type="term" value="P:quinolinate catabolic process"/>
    <property type="evidence" value="ECO:0007669"/>
    <property type="project" value="TreeGrafter"/>
</dbReference>
<feature type="binding site" evidence="13">
    <location>
        <begin position="128"/>
        <end position="130"/>
    </location>
    <ligand>
        <name>substrate</name>
    </ligand>
</feature>
<dbReference type="PIRSF" id="PIRSF006250">
    <property type="entry name" value="NadC_ModD"/>
    <property type="match status" value="1"/>
</dbReference>
<dbReference type="UniPathway" id="UPA00253">
    <property type="reaction ID" value="UER00331"/>
</dbReference>
<evidence type="ECO:0000256" key="13">
    <source>
        <dbReference type="PIRSR" id="PIRSR006250-1"/>
    </source>
</evidence>
<feature type="binding site" evidence="13">
    <location>
        <begin position="231"/>
        <end position="233"/>
    </location>
    <ligand>
        <name>substrate</name>
    </ligand>
</feature>
<evidence type="ECO:0000313" key="16">
    <source>
        <dbReference type="EMBL" id="RKX68456.1"/>
    </source>
</evidence>
<evidence type="ECO:0000256" key="12">
    <source>
        <dbReference type="PIRNR" id="PIRNR006250"/>
    </source>
</evidence>
<feature type="domain" description="Quinolinate phosphoribosyl transferase N-terminal" evidence="15">
    <location>
        <begin position="20"/>
        <end position="105"/>
    </location>
</feature>
<evidence type="ECO:0000256" key="2">
    <source>
        <dbReference type="ARBA" id="ARBA00004893"/>
    </source>
</evidence>
<evidence type="ECO:0000256" key="6">
    <source>
        <dbReference type="ARBA" id="ARBA00022642"/>
    </source>
</evidence>
<comment type="pathway">
    <text evidence="2">Cofactor biosynthesis; NAD(+) biosynthesis; nicotinate D-ribonucleotide from quinolinate: step 1/1.</text>
</comment>
<comment type="catalytic activity">
    <reaction evidence="10">
        <text>nicotinate beta-D-ribonucleotide + CO2 + diphosphate = quinolinate + 5-phospho-alpha-D-ribose 1-diphosphate + 2 H(+)</text>
        <dbReference type="Rhea" id="RHEA:12733"/>
        <dbReference type="ChEBI" id="CHEBI:15378"/>
        <dbReference type="ChEBI" id="CHEBI:16526"/>
        <dbReference type="ChEBI" id="CHEBI:29959"/>
        <dbReference type="ChEBI" id="CHEBI:33019"/>
        <dbReference type="ChEBI" id="CHEBI:57502"/>
        <dbReference type="ChEBI" id="CHEBI:58017"/>
        <dbReference type="EC" id="2.4.2.19"/>
    </reaction>
</comment>
<gene>
    <name evidence="16" type="primary">nadC</name>
    <name evidence="16" type="ORF">DRP53_10735</name>
</gene>
<dbReference type="EMBL" id="QNBE01000160">
    <property type="protein sequence ID" value="RKX68456.1"/>
    <property type="molecule type" value="Genomic_DNA"/>
</dbReference>
<feature type="domain" description="Quinolinate phosphoribosyl transferase C-terminal" evidence="14">
    <location>
        <begin position="107"/>
        <end position="266"/>
    </location>
</feature>
<comment type="caution">
    <text evidence="16">The sequence shown here is derived from an EMBL/GenBank/DDBJ whole genome shotgun (WGS) entry which is preliminary data.</text>
</comment>
<evidence type="ECO:0000256" key="5">
    <source>
        <dbReference type="ARBA" id="ARBA00011944"/>
    </source>
</evidence>
<evidence type="ECO:0000256" key="10">
    <source>
        <dbReference type="ARBA" id="ARBA00047445"/>
    </source>
</evidence>
<evidence type="ECO:0000256" key="1">
    <source>
        <dbReference type="ARBA" id="ARBA00003237"/>
    </source>
</evidence>
<dbReference type="FunFam" id="3.90.1170.20:FF:000001">
    <property type="entry name" value="Nicotinate-nucleotide diphosphorylase (Carboxylating)"/>
    <property type="match status" value="1"/>
</dbReference>
<evidence type="ECO:0000256" key="7">
    <source>
        <dbReference type="ARBA" id="ARBA00022676"/>
    </source>
</evidence>
<reference evidence="16 17" key="1">
    <citation type="submission" date="2018-06" db="EMBL/GenBank/DDBJ databases">
        <title>Extensive metabolic versatility and redundancy in microbially diverse, dynamic hydrothermal sediments.</title>
        <authorList>
            <person name="Dombrowski N."/>
            <person name="Teske A."/>
            <person name="Baker B.J."/>
        </authorList>
    </citation>
    <scope>NUCLEOTIDE SEQUENCE [LARGE SCALE GENOMIC DNA]</scope>
    <source>
        <strain evidence="16">B36_G15</strain>
    </source>
</reference>
<evidence type="ECO:0000259" key="14">
    <source>
        <dbReference type="Pfam" id="PF01729"/>
    </source>
</evidence>
<keyword evidence="7 12" id="KW-0328">Glycosyltransferase</keyword>
<evidence type="ECO:0000313" key="17">
    <source>
        <dbReference type="Proteomes" id="UP000268469"/>
    </source>
</evidence>
<dbReference type="NCBIfam" id="TIGR00078">
    <property type="entry name" value="nadC"/>
    <property type="match status" value="1"/>
</dbReference>
<comment type="function">
    <text evidence="1">Involved in the catabolism of quinolinic acid (QA).</text>
</comment>
<feature type="binding site" evidence="13">
    <location>
        <begin position="252"/>
        <end position="254"/>
    </location>
    <ligand>
        <name>substrate</name>
    </ligand>
</feature>
<keyword evidence="6" id="KW-0662">Pyridine nucleotide biosynthesis</keyword>
<dbReference type="InterPro" id="IPR036068">
    <property type="entry name" value="Nicotinate_pribotase-like_C"/>
</dbReference>
<dbReference type="SUPFAM" id="SSF54675">
    <property type="entry name" value="Nicotinate/Quinolinate PRTase N-terminal domain-like"/>
    <property type="match status" value="1"/>
</dbReference>
<dbReference type="AlphaFoldDB" id="A0A660SE18"/>
<feature type="binding site" evidence="13">
    <location>
        <position position="208"/>
    </location>
    <ligand>
        <name>substrate</name>
    </ligand>
</feature>
<name>A0A660SE18_UNCW3</name>
<protein>
    <recommendedName>
        <fullName evidence="11">Probable nicotinate-nucleotide pyrophosphorylase [carboxylating]</fullName>
        <ecNumber evidence="5">2.4.2.19</ecNumber>
    </recommendedName>
    <alternativeName>
        <fullName evidence="9">Quinolinate phosphoribosyltransferase [decarboxylating]</fullName>
    </alternativeName>
</protein>
<dbReference type="Gene3D" id="3.90.1170.20">
    <property type="entry name" value="Quinolinate phosphoribosyl transferase, N-terminal domain"/>
    <property type="match status" value="1"/>
</dbReference>
<keyword evidence="8 12" id="KW-0808">Transferase</keyword>
<dbReference type="InterPro" id="IPR027277">
    <property type="entry name" value="NadC/ModD"/>
</dbReference>
<dbReference type="GO" id="GO:0004514">
    <property type="term" value="F:nicotinate-nucleotide diphosphorylase (carboxylating) activity"/>
    <property type="evidence" value="ECO:0007669"/>
    <property type="project" value="UniProtKB-EC"/>
</dbReference>
<dbReference type="PANTHER" id="PTHR32179:SF3">
    <property type="entry name" value="NICOTINATE-NUCLEOTIDE PYROPHOSPHORYLASE [CARBOXYLATING]"/>
    <property type="match status" value="1"/>
</dbReference>
<evidence type="ECO:0000256" key="8">
    <source>
        <dbReference type="ARBA" id="ARBA00022679"/>
    </source>
</evidence>
<dbReference type="CDD" id="cd01572">
    <property type="entry name" value="QPRTase"/>
    <property type="match status" value="1"/>
</dbReference>
<evidence type="ECO:0000256" key="9">
    <source>
        <dbReference type="ARBA" id="ARBA00033102"/>
    </source>
</evidence>
<sequence length="275" mass="30374">MKVIDRKIREALREDIGSGDITSQKVVRPNTKALGVIFAKERGILCGIDIACRVFEICDPNLRFDKKLYDGGEVDYGTTVATVTGSARSILKAERVALNFIQQLSGIATLTRRFVDLVAGTGVVILDTRKTHPGLRELEKYAVKVGGGENHRMGLDRMVLIKDNHISVGGGIDAVIRRMKGEWFEIEVKNLHELKLAVELGAHRVMLDNFPLGEIKKAVKLYKGRVELEVSGGVTLENVRSIAETGVDYISIGALTHSARAIDFSLTLKPIERRR</sequence>
<accession>A0A660SE18</accession>
<feature type="binding site" evidence="13">
    <location>
        <position position="95"/>
    </location>
    <ligand>
        <name>substrate</name>
    </ligand>
</feature>
<dbReference type="Pfam" id="PF02749">
    <property type="entry name" value="QRPTase_N"/>
    <property type="match status" value="1"/>
</dbReference>
<organism evidence="16 17">
    <name type="scientific">candidate division WOR-3 bacterium</name>
    <dbReference type="NCBI Taxonomy" id="2052148"/>
    <lineage>
        <taxon>Bacteria</taxon>
        <taxon>Bacteria division WOR-3</taxon>
    </lineage>
</organism>
<evidence type="ECO:0000256" key="4">
    <source>
        <dbReference type="ARBA" id="ARBA00011218"/>
    </source>
</evidence>
<dbReference type="InterPro" id="IPR013785">
    <property type="entry name" value="Aldolase_TIM"/>
</dbReference>
<dbReference type="EC" id="2.4.2.19" evidence="5"/>
<dbReference type="Proteomes" id="UP000268469">
    <property type="component" value="Unassembled WGS sequence"/>
</dbReference>
<evidence type="ECO:0000259" key="15">
    <source>
        <dbReference type="Pfam" id="PF02749"/>
    </source>
</evidence>
<evidence type="ECO:0000256" key="11">
    <source>
        <dbReference type="ARBA" id="ARBA00069173"/>
    </source>
</evidence>
<feature type="binding site" evidence="13">
    <location>
        <position position="162"/>
    </location>
    <ligand>
        <name>substrate</name>
    </ligand>
</feature>
<dbReference type="GO" id="GO:0009435">
    <property type="term" value="P:NAD+ biosynthetic process"/>
    <property type="evidence" value="ECO:0007669"/>
    <property type="project" value="UniProtKB-UniPathway"/>
</dbReference>
<dbReference type="PANTHER" id="PTHR32179">
    <property type="entry name" value="NICOTINATE-NUCLEOTIDE PYROPHOSPHORYLASE [CARBOXYLATING]"/>
    <property type="match status" value="1"/>
</dbReference>
<dbReference type="InterPro" id="IPR022412">
    <property type="entry name" value="Quinolinate_PRibosylTrfase_N"/>
</dbReference>
<dbReference type="Gene3D" id="3.20.20.70">
    <property type="entry name" value="Aldolase class I"/>
    <property type="match status" value="1"/>
</dbReference>
<dbReference type="SUPFAM" id="SSF51690">
    <property type="entry name" value="Nicotinate/Quinolinate PRTase C-terminal domain-like"/>
    <property type="match status" value="1"/>
</dbReference>
<feature type="binding site" evidence="13">
    <location>
        <position position="152"/>
    </location>
    <ligand>
        <name>substrate</name>
    </ligand>
</feature>
<comment type="subunit">
    <text evidence="4">Hexamer formed by 3 homodimers.</text>
</comment>
<dbReference type="Pfam" id="PF01729">
    <property type="entry name" value="QRPTase_C"/>
    <property type="match status" value="1"/>
</dbReference>
<proteinExistence type="inferred from homology"/>
<dbReference type="FunFam" id="3.20.20.70:FF:000030">
    <property type="entry name" value="Nicotinate-nucleotide pyrophosphorylase, carboxylating"/>
    <property type="match status" value="1"/>
</dbReference>
<dbReference type="GO" id="GO:0005737">
    <property type="term" value="C:cytoplasm"/>
    <property type="evidence" value="ECO:0007669"/>
    <property type="project" value="TreeGrafter"/>
</dbReference>
<comment type="similarity">
    <text evidence="3 12">Belongs to the NadC/ModD family.</text>
</comment>
<dbReference type="InterPro" id="IPR004393">
    <property type="entry name" value="NadC"/>
</dbReference>
<feature type="binding site" evidence="13">
    <location>
        <position position="187"/>
    </location>
    <ligand>
        <name>substrate</name>
    </ligand>
</feature>
<dbReference type="InterPro" id="IPR037128">
    <property type="entry name" value="Quinolinate_PRibosylTase_N_sf"/>
</dbReference>
<dbReference type="InterPro" id="IPR002638">
    <property type="entry name" value="Quinolinate_PRibosylTrfase_C"/>
</dbReference>
<evidence type="ECO:0000256" key="3">
    <source>
        <dbReference type="ARBA" id="ARBA00009400"/>
    </source>
</evidence>